<feature type="compositionally biased region" description="Gly residues" evidence="1">
    <location>
        <begin position="550"/>
        <end position="568"/>
    </location>
</feature>
<sequence length="1193" mass="123738">MPPTDAPPPGGPRAVPSETPSEVPVGAPADAPPGAPGSDEPGLRRLVALLRAAGLDPSAGEVADALWLAARTGGRAPAGTVPREAAPPASATGGRRTGAGEAAAGAAGPREEPERPVAEDAVTLYAPGARAAAGDGTEAEVPVEAAVRVRVPGAAALPRILEIQRALRALQRHRPAARPARTVLDEQATAEASARTLGPVVPVFRPDGRREATVRLVMDASPSMAVWQDMFEELRSVCERLGAFRDVRVCYLHRLADGGAALGRGPVPDAGLRSADQLRDPTGRALTMVVSDCAGPLWREGAAQRLLHRWAECTPCVVVQPLPQRLWSRSWLPTERGTLSRAGDDGRRLTFRPDRPPLPGRPAGGLAVPVLPPSATALGAWARLVAGLGTGRVPAEVGRVLAGHPAAPAPPPRAVRPPRELVGRFRSSAAPRAVQLAVYLSAAPLTLPVMRLVQRTMLPDSEPSDLAEVLLSGLLRRSAAGRAGEWYEFVPGVQDVLLGPLGRDEAALVLKHCSEYVLAHFGRGVRNFPALAVSQLTGAPVTEPDPGPGPSGTGTGGGGGEGEAGGMPAGALAQAFAQVSAKVVRRYLPGPPGPPGAVLAEGPPGPGRARAVRAARERLAGGDGEARAVYEAVAVLRRAVALPPGPGDPPEEAETELAGALLRLWSVQRDPELLAEAERSVTGLRTAPARAVLGRVLYERALAGARPDAELLAAADREFAAAGASAGGGEAGPAGELRRDCAVRRAEALMRLSELRDDPGPLREARAALELLTGPAPALPSASRTAPSPAPGAGGDAGDGHGAGGGPGPDGAGAEEDGSGDGSGPGDGAVDEPGGGADENAGGRPGSGGGVRYFGPELASGRVLLALSGRTPEPAGRAALAGEAAARLGWALRAPETAAGRGERGDRRRARVRVELAGALRYLPARLEEAAGQLAAALAEGGGDAELRVAALVCLARVHRARYARDADPVALEDAAEAYGRARRLIPRDAEAFGELLPEWGDVLLDRARAADGRRFTGTAVRVLRESRSAVAQSDPRTARRLVRLAAGLRLRHAYEGDPVDLREAEYLLELAVRHSRSPLERARAWRDHGDVQQKIHGHTRAVERLDRAADSYRRAWRAALEAAAGEDRDTAVPLAARVQELRGAVLERLARPRAALDAYRAALELWQRAGEDAGGPRPEAVRARIHALEALL</sequence>
<dbReference type="EMBL" id="BMVX01000005">
    <property type="protein sequence ID" value="GGZ57400.1"/>
    <property type="molecule type" value="Genomic_DNA"/>
</dbReference>
<feature type="compositionally biased region" description="Basic and acidic residues" evidence="1">
    <location>
        <begin position="342"/>
        <end position="355"/>
    </location>
</feature>
<comment type="caution">
    <text evidence="2">The sequence shown here is derived from an EMBL/GenBank/DDBJ whole genome shotgun (WGS) entry which is preliminary data.</text>
</comment>
<feature type="compositionally biased region" description="Gly residues" evidence="1">
    <location>
        <begin position="792"/>
        <end position="811"/>
    </location>
</feature>
<reference evidence="2" key="2">
    <citation type="submission" date="2020-09" db="EMBL/GenBank/DDBJ databases">
        <authorList>
            <person name="Sun Q."/>
            <person name="Ohkuma M."/>
        </authorList>
    </citation>
    <scope>NUCLEOTIDE SEQUENCE</scope>
    <source>
        <strain evidence="2">JCM 4834</strain>
    </source>
</reference>
<gene>
    <name evidence="2" type="ORF">GCM10010371_16000</name>
</gene>
<feature type="compositionally biased region" description="Low complexity" evidence="1">
    <location>
        <begin position="774"/>
        <end position="787"/>
    </location>
</feature>
<dbReference type="InterPro" id="IPR047738">
    <property type="entry name" value="SAV_2336-like_N"/>
</dbReference>
<dbReference type="NCBIfam" id="NF041121">
    <property type="entry name" value="SAV_2336_NTERM"/>
    <property type="match status" value="1"/>
</dbReference>
<dbReference type="OrthoDB" id="4495511at2"/>
<evidence type="ECO:0000313" key="2">
    <source>
        <dbReference type="EMBL" id="GGZ57400.1"/>
    </source>
</evidence>
<feature type="region of interest" description="Disordered" evidence="1">
    <location>
        <begin position="1"/>
        <end position="41"/>
    </location>
</feature>
<organism evidence="2 3">
    <name type="scientific">Streptomyces subrutilus</name>
    <dbReference type="NCBI Taxonomy" id="36818"/>
    <lineage>
        <taxon>Bacteria</taxon>
        <taxon>Bacillati</taxon>
        <taxon>Actinomycetota</taxon>
        <taxon>Actinomycetes</taxon>
        <taxon>Kitasatosporales</taxon>
        <taxon>Streptomycetaceae</taxon>
        <taxon>Streptomyces</taxon>
    </lineage>
</organism>
<feature type="region of interest" description="Disordered" evidence="1">
    <location>
        <begin position="774"/>
        <end position="853"/>
    </location>
</feature>
<reference evidence="2" key="1">
    <citation type="journal article" date="2014" name="Int. J. Syst. Evol. Microbiol.">
        <title>Complete genome sequence of Corynebacterium casei LMG S-19264T (=DSM 44701T), isolated from a smear-ripened cheese.</title>
        <authorList>
            <consortium name="US DOE Joint Genome Institute (JGI-PGF)"/>
            <person name="Walter F."/>
            <person name="Albersmeier A."/>
            <person name="Kalinowski J."/>
            <person name="Ruckert C."/>
        </authorList>
    </citation>
    <scope>NUCLEOTIDE SEQUENCE</scope>
    <source>
        <strain evidence="2">JCM 4834</strain>
    </source>
</reference>
<feature type="compositionally biased region" description="Low complexity" evidence="1">
    <location>
        <begin position="88"/>
        <end position="108"/>
    </location>
</feature>
<feature type="region of interest" description="Disordered" evidence="1">
    <location>
        <begin position="75"/>
        <end position="117"/>
    </location>
</feature>
<dbReference type="RefSeq" id="WP_150517901.1">
    <property type="nucleotide sequence ID" value="NZ_BMVX01000005.1"/>
</dbReference>
<proteinExistence type="predicted"/>
<evidence type="ECO:0000313" key="3">
    <source>
        <dbReference type="Proteomes" id="UP000634660"/>
    </source>
</evidence>
<name>A0A918V291_9ACTN</name>
<protein>
    <recommendedName>
        <fullName evidence="4">Tetratricopeptide repeat protein</fullName>
    </recommendedName>
</protein>
<evidence type="ECO:0000256" key="1">
    <source>
        <dbReference type="SAM" id="MobiDB-lite"/>
    </source>
</evidence>
<feature type="region of interest" description="Disordered" evidence="1">
    <location>
        <begin position="338"/>
        <end position="363"/>
    </location>
</feature>
<feature type="region of interest" description="Disordered" evidence="1">
    <location>
        <begin position="538"/>
        <end position="568"/>
    </location>
</feature>
<feature type="compositionally biased region" description="Pro residues" evidence="1">
    <location>
        <begin position="1"/>
        <end position="11"/>
    </location>
</feature>
<accession>A0A918V291</accession>
<evidence type="ECO:0008006" key="4">
    <source>
        <dbReference type="Google" id="ProtNLM"/>
    </source>
</evidence>
<dbReference type="Proteomes" id="UP000634660">
    <property type="component" value="Unassembled WGS sequence"/>
</dbReference>
<dbReference type="AlphaFoldDB" id="A0A918V291"/>
<feature type="compositionally biased region" description="Gly residues" evidence="1">
    <location>
        <begin position="820"/>
        <end position="852"/>
    </location>
</feature>